<feature type="domain" description="Isochorismatase-like" evidence="3">
    <location>
        <begin position="4"/>
        <end position="171"/>
    </location>
</feature>
<proteinExistence type="inferred from homology"/>
<reference evidence="4 5" key="1">
    <citation type="submission" date="2018-08" db="EMBL/GenBank/DDBJ databases">
        <title>A genome reference for cultivated species of the human gut microbiota.</title>
        <authorList>
            <person name="Zou Y."/>
            <person name="Xue W."/>
            <person name="Luo G."/>
        </authorList>
    </citation>
    <scope>NUCLEOTIDE SEQUENCE [LARGE SCALE GENOMIC DNA]</scope>
    <source>
        <strain evidence="4 5">AF28-26</strain>
    </source>
</reference>
<dbReference type="AlphaFoldDB" id="A0A412AV09"/>
<dbReference type="InterPro" id="IPR036380">
    <property type="entry name" value="Isochorismatase-like_sf"/>
</dbReference>
<dbReference type="Proteomes" id="UP000284751">
    <property type="component" value="Unassembled WGS sequence"/>
</dbReference>
<protein>
    <submittedName>
        <fullName evidence="4">Cysteine hydrolase</fullName>
    </submittedName>
</protein>
<dbReference type="PANTHER" id="PTHR43540">
    <property type="entry name" value="PEROXYUREIDOACRYLATE/UREIDOACRYLATE AMIDOHYDROLASE-RELATED"/>
    <property type="match status" value="1"/>
</dbReference>
<sequence length="173" mass="18757">MKKLLLVIDYQNDFVSGSLGFEQAVSLENPICRKIESYLKNGDDIIFTLDTHGQDYSSTQEGKKLPVPHCLKGSDGWKVYGKAASYLSKAAAVFEKPTFGSLELGEYLKSHPYESIELCGVVSNICVISNAVLARAALPEAAIVVDSHCTASNDPVLNQKALDVMAGFQVEVL</sequence>
<name>A0A412AV09_9FIRM</name>
<evidence type="ECO:0000313" key="4">
    <source>
        <dbReference type="EMBL" id="RGQ36143.1"/>
    </source>
</evidence>
<dbReference type="Gene3D" id="3.40.50.850">
    <property type="entry name" value="Isochorismatase-like"/>
    <property type="match status" value="1"/>
</dbReference>
<gene>
    <name evidence="4" type="ORF">DWY99_11820</name>
</gene>
<dbReference type="EMBL" id="QRTC01000057">
    <property type="protein sequence ID" value="RGQ36143.1"/>
    <property type="molecule type" value="Genomic_DNA"/>
</dbReference>
<evidence type="ECO:0000256" key="1">
    <source>
        <dbReference type="ARBA" id="ARBA00006336"/>
    </source>
</evidence>
<evidence type="ECO:0000259" key="3">
    <source>
        <dbReference type="Pfam" id="PF00857"/>
    </source>
</evidence>
<comment type="similarity">
    <text evidence="1">Belongs to the isochorismatase family.</text>
</comment>
<dbReference type="SUPFAM" id="SSF52499">
    <property type="entry name" value="Isochorismatase-like hydrolases"/>
    <property type="match status" value="1"/>
</dbReference>
<dbReference type="Pfam" id="PF00857">
    <property type="entry name" value="Isochorismatase"/>
    <property type="match status" value="1"/>
</dbReference>
<evidence type="ECO:0000256" key="2">
    <source>
        <dbReference type="ARBA" id="ARBA00022801"/>
    </source>
</evidence>
<accession>A0A412AV09</accession>
<evidence type="ECO:0000313" key="5">
    <source>
        <dbReference type="Proteomes" id="UP000284751"/>
    </source>
</evidence>
<dbReference type="InterPro" id="IPR000868">
    <property type="entry name" value="Isochorismatase-like_dom"/>
</dbReference>
<dbReference type="PANTHER" id="PTHR43540:SF6">
    <property type="entry name" value="ISOCHORISMATASE-LIKE DOMAIN-CONTAINING PROTEIN"/>
    <property type="match status" value="1"/>
</dbReference>
<dbReference type="InterPro" id="IPR050272">
    <property type="entry name" value="Isochorismatase-like_hydrls"/>
</dbReference>
<keyword evidence="2 4" id="KW-0378">Hydrolase</keyword>
<organism evidence="4 5">
    <name type="scientific">[Clostridium] leptum</name>
    <dbReference type="NCBI Taxonomy" id="1535"/>
    <lineage>
        <taxon>Bacteria</taxon>
        <taxon>Bacillati</taxon>
        <taxon>Bacillota</taxon>
        <taxon>Clostridia</taxon>
        <taxon>Eubacteriales</taxon>
        <taxon>Oscillospiraceae</taxon>
        <taxon>Oscillospiraceae incertae sedis</taxon>
    </lineage>
</organism>
<dbReference type="CDD" id="cd00431">
    <property type="entry name" value="cysteine_hydrolases"/>
    <property type="match status" value="1"/>
</dbReference>
<comment type="caution">
    <text evidence="4">The sequence shown here is derived from an EMBL/GenBank/DDBJ whole genome shotgun (WGS) entry which is preliminary data.</text>
</comment>
<dbReference type="GO" id="GO:0016787">
    <property type="term" value="F:hydrolase activity"/>
    <property type="evidence" value="ECO:0007669"/>
    <property type="project" value="UniProtKB-KW"/>
</dbReference>